<reference evidence="3" key="1">
    <citation type="journal article" date="2014" name="Int. J. Syst. Evol. Microbiol.">
        <title>Complete genome sequence of Corynebacterium casei LMG S-19264T (=DSM 44701T), isolated from a smear-ripened cheese.</title>
        <authorList>
            <consortium name="US DOE Joint Genome Institute (JGI-PGF)"/>
            <person name="Walter F."/>
            <person name="Albersmeier A."/>
            <person name="Kalinowski J."/>
            <person name="Ruckert C."/>
        </authorList>
    </citation>
    <scope>NUCLEOTIDE SEQUENCE</scope>
    <source>
        <strain evidence="3">VKM B-2789</strain>
    </source>
</reference>
<dbReference type="EMBL" id="BSFM01000003">
    <property type="protein sequence ID" value="GLK82578.1"/>
    <property type="molecule type" value="Genomic_DNA"/>
</dbReference>
<dbReference type="Pfam" id="PF08379">
    <property type="entry name" value="Bact_transglu_N"/>
    <property type="match status" value="1"/>
</dbReference>
<proteinExistence type="predicted"/>
<dbReference type="SUPFAM" id="SSF54001">
    <property type="entry name" value="Cysteine proteinases"/>
    <property type="match status" value="1"/>
</dbReference>
<evidence type="ECO:0000256" key="1">
    <source>
        <dbReference type="SAM" id="MobiDB-lite"/>
    </source>
</evidence>
<dbReference type="Gene3D" id="3.10.620.30">
    <property type="match status" value="1"/>
</dbReference>
<dbReference type="InterPro" id="IPR038765">
    <property type="entry name" value="Papain-like_cys_pep_sf"/>
</dbReference>
<dbReference type="InterPro" id="IPR013589">
    <property type="entry name" value="Bac_transglu_N"/>
</dbReference>
<dbReference type="SMART" id="SM00460">
    <property type="entry name" value="TGc"/>
    <property type="match status" value="1"/>
</dbReference>
<accession>A0A9W6JU52</accession>
<reference evidence="3" key="2">
    <citation type="submission" date="2023-01" db="EMBL/GenBank/DDBJ databases">
        <authorList>
            <person name="Sun Q."/>
            <person name="Evtushenko L."/>
        </authorList>
    </citation>
    <scope>NUCLEOTIDE SEQUENCE</scope>
    <source>
        <strain evidence="3">VKM B-2789</strain>
    </source>
</reference>
<dbReference type="InterPro" id="IPR002931">
    <property type="entry name" value="Transglutaminase-like"/>
</dbReference>
<dbReference type="PANTHER" id="PTHR33490:SF1">
    <property type="entry name" value="SLL1233 PROTEIN"/>
    <property type="match status" value="1"/>
</dbReference>
<comment type="caution">
    <text evidence="3">The sequence shown here is derived from an EMBL/GenBank/DDBJ whole genome shotgun (WGS) entry which is preliminary data.</text>
</comment>
<name>A0A9W6JU52_9HYPH</name>
<feature type="domain" description="Transglutaminase-like" evidence="2">
    <location>
        <begin position="173"/>
        <end position="244"/>
    </location>
</feature>
<organism evidence="3 4">
    <name type="scientific">Ancylobacter defluvii</name>
    <dbReference type="NCBI Taxonomy" id="1282440"/>
    <lineage>
        <taxon>Bacteria</taxon>
        <taxon>Pseudomonadati</taxon>
        <taxon>Pseudomonadota</taxon>
        <taxon>Alphaproteobacteria</taxon>
        <taxon>Hyphomicrobiales</taxon>
        <taxon>Xanthobacteraceae</taxon>
        <taxon>Ancylobacter</taxon>
    </lineage>
</organism>
<evidence type="ECO:0000313" key="3">
    <source>
        <dbReference type="EMBL" id="GLK82578.1"/>
    </source>
</evidence>
<sequence length="321" mass="34886">MQTLTVRHVTHYTYANPVVFQPHRLMLRPRDSHDLRLVGAELTLWPHGNVRWMHDVFGNSVAVVDFIEPSNELKVESLLTIERYGMGTPNFEVEEGAKIYPFVYSTDDRTDLGRMLECHYPDPNGELEAWAKSFIASRPTDTMALLADINAGIHTGFAYQVRHEQGTQPPLETLRLGSGSCRDFALLLIEAVRSLGFGARFVTGYLYDPALDGDNAGIVGAGATHAWADIYLPGAGWIEFDPTNGSIAADNLIRVAVTRDPAQAVPVSGGFTGLVGDYLGMTVDVSVRLVQPDAESDPLVSEGSEAPPSEPQVPPSEPAAA</sequence>
<dbReference type="Proteomes" id="UP001143330">
    <property type="component" value="Unassembled WGS sequence"/>
</dbReference>
<protein>
    <submittedName>
        <fullName evidence="3">Transglutaminase</fullName>
    </submittedName>
</protein>
<feature type="region of interest" description="Disordered" evidence="1">
    <location>
        <begin position="294"/>
        <end position="321"/>
    </location>
</feature>
<dbReference type="AlphaFoldDB" id="A0A9W6JU52"/>
<evidence type="ECO:0000313" key="4">
    <source>
        <dbReference type="Proteomes" id="UP001143330"/>
    </source>
</evidence>
<dbReference type="PANTHER" id="PTHR33490">
    <property type="entry name" value="BLR5614 PROTEIN-RELATED"/>
    <property type="match status" value="1"/>
</dbReference>
<keyword evidence="4" id="KW-1185">Reference proteome</keyword>
<dbReference type="Pfam" id="PF01841">
    <property type="entry name" value="Transglut_core"/>
    <property type="match status" value="1"/>
</dbReference>
<gene>
    <name evidence="3" type="ORF">GCM10017653_06470</name>
</gene>
<dbReference type="RefSeq" id="WP_213363209.1">
    <property type="nucleotide sequence ID" value="NZ_BSFM01000003.1"/>
</dbReference>
<evidence type="ECO:0000259" key="2">
    <source>
        <dbReference type="SMART" id="SM00460"/>
    </source>
</evidence>
<feature type="compositionally biased region" description="Pro residues" evidence="1">
    <location>
        <begin position="308"/>
        <end position="321"/>
    </location>
</feature>